<feature type="compositionally biased region" description="Acidic residues" evidence="1">
    <location>
        <begin position="12"/>
        <end position="23"/>
    </location>
</feature>
<feature type="region of interest" description="Disordered" evidence="1">
    <location>
        <begin position="189"/>
        <end position="233"/>
    </location>
</feature>
<proteinExistence type="predicted"/>
<name>A0A336M901_CULSO</name>
<protein>
    <submittedName>
        <fullName evidence="2">CSON011578 protein</fullName>
    </submittedName>
</protein>
<feature type="compositionally biased region" description="Acidic residues" evidence="1">
    <location>
        <begin position="121"/>
        <end position="135"/>
    </location>
</feature>
<feature type="compositionally biased region" description="Basic residues" evidence="1">
    <location>
        <begin position="206"/>
        <end position="222"/>
    </location>
</feature>
<dbReference type="AlphaFoldDB" id="A0A336M901"/>
<evidence type="ECO:0000313" key="2">
    <source>
        <dbReference type="EMBL" id="SSX24847.1"/>
    </source>
</evidence>
<feature type="compositionally biased region" description="Polar residues" evidence="1">
    <location>
        <begin position="192"/>
        <end position="205"/>
    </location>
</feature>
<organism evidence="2">
    <name type="scientific">Culicoides sonorensis</name>
    <name type="common">Biting midge</name>
    <dbReference type="NCBI Taxonomy" id="179676"/>
    <lineage>
        <taxon>Eukaryota</taxon>
        <taxon>Metazoa</taxon>
        <taxon>Ecdysozoa</taxon>
        <taxon>Arthropoda</taxon>
        <taxon>Hexapoda</taxon>
        <taxon>Insecta</taxon>
        <taxon>Pterygota</taxon>
        <taxon>Neoptera</taxon>
        <taxon>Endopterygota</taxon>
        <taxon>Diptera</taxon>
        <taxon>Nematocera</taxon>
        <taxon>Chironomoidea</taxon>
        <taxon>Ceratopogonidae</taxon>
        <taxon>Ceratopogoninae</taxon>
        <taxon>Culicoides</taxon>
        <taxon>Monoculicoides</taxon>
    </lineage>
</organism>
<sequence length="478" mass="55526">MPSSITRLDPEVGSDQDNDEEEGNNYGLLEKDEKVLLENIRQENSDYNNDDADKFNRYFDNIDLNEEQKRVFNESYKSAPPPVFGKIDEAIDDYLDSTTVLTTSTTSTVSPYVQEIYKTDDSDENENDDDEMEDEELHKRNHHSNFKKKHRKHHKKHHAQPSSYHLPGINEYYSHSFSPAYHHFSSRLHGINNHNNGGSRGFYQQHNHKHKNKHHHNNKHKVSQTYGTEQRQVKDDAQYQYRSGYRAHYGSDQYRGRISFYDNSNKLETSEDVNHKLSGRAKEKYPYFNKVKSHLEEEDEDLPPYIKKYNRRNKQLIDLLEGTLAPQSQSDFRKFTSHTNNKKNPHWLEEDLFEEQKPSKNKWATEIEATQHPNALPDEHVHLIYDENNNNNNKNTLANISSSKNKSSDATKQTFNLTASSIASNNHSPPFKLSSRAGQFVYHTVTQSPSTNSGGTGYGGVKKKRLPYVAITDRRIHK</sequence>
<feature type="compositionally biased region" description="Basic residues" evidence="1">
    <location>
        <begin position="139"/>
        <end position="159"/>
    </location>
</feature>
<feature type="region of interest" description="Disordered" evidence="1">
    <location>
        <begin position="1"/>
        <end position="30"/>
    </location>
</feature>
<reference evidence="2" key="1">
    <citation type="submission" date="2018-07" db="EMBL/GenBank/DDBJ databases">
        <authorList>
            <person name="Quirk P.G."/>
            <person name="Krulwich T.A."/>
        </authorList>
    </citation>
    <scope>NUCLEOTIDE SEQUENCE</scope>
</reference>
<evidence type="ECO:0000256" key="1">
    <source>
        <dbReference type="SAM" id="MobiDB-lite"/>
    </source>
</evidence>
<feature type="region of interest" description="Disordered" evidence="1">
    <location>
        <begin position="116"/>
        <end position="167"/>
    </location>
</feature>
<gene>
    <name evidence="2" type="primary">CSON011578</name>
</gene>
<accession>A0A336M901</accession>
<dbReference type="VEuPathDB" id="VectorBase:CSON011578"/>
<dbReference type="EMBL" id="UFQT01000505">
    <property type="protein sequence ID" value="SSX24847.1"/>
    <property type="molecule type" value="Genomic_DNA"/>
</dbReference>